<dbReference type="SUPFAM" id="SSF53067">
    <property type="entry name" value="Actin-like ATPase domain"/>
    <property type="match status" value="2"/>
</dbReference>
<keyword evidence="11" id="KW-1185">Reference proteome</keyword>
<protein>
    <recommendedName>
        <fullName evidence="8">tRNA N6-adenosine threonylcarbamoyltransferase</fullName>
        <ecNumber evidence="8">2.3.1.234</ecNumber>
    </recommendedName>
    <alternativeName>
        <fullName evidence="8">N6-L-threonylcarbamoyladenine synthase</fullName>
        <shortName evidence="8">t(6)A synthase</shortName>
    </alternativeName>
    <alternativeName>
        <fullName evidence="8">t(6)A37 threonylcarbamoyladenosine biosynthesis protein TsaD</fullName>
    </alternativeName>
    <alternativeName>
        <fullName evidence="8">tRNA threonylcarbamoyladenosine biosynthesis protein TsaD</fullName>
    </alternativeName>
</protein>
<dbReference type="RefSeq" id="WP_188364834.1">
    <property type="nucleotide sequence ID" value="NZ_BAABJF010000015.1"/>
</dbReference>
<dbReference type="EC" id="2.3.1.234" evidence="8"/>
<comment type="catalytic activity">
    <reaction evidence="7 8">
        <text>L-threonylcarbamoyladenylate + adenosine(37) in tRNA = N(6)-L-threonylcarbamoyladenosine(37) in tRNA + AMP + H(+)</text>
        <dbReference type="Rhea" id="RHEA:37059"/>
        <dbReference type="Rhea" id="RHEA-COMP:10162"/>
        <dbReference type="Rhea" id="RHEA-COMP:10163"/>
        <dbReference type="ChEBI" id="CHEBI:15378"/>
        <dbReference type="ChEBI" id="CHEBI:73682"/>
        <dbReference type="ChEBI" id="CHEBI:74411"/>
        <dbReference type="ChEBI" id="CHEBI:74418"/>
        <dbReference type="ChEBI" id="CHEBI:456215"/>
        <dbReference type="EC" id="2.3.1.234"/>
    </reaction>
</comment>
<comment type="caution">
    <text evidence="10">The sequence shown here is derived from an EMBL/GenBank/DDBJ whole genome shotgun (WGS) entry which is preliminary data.</text>
</comment>
<evidence type="ECO:0000313" key="11">
    <source>
        <dbReference type="Proteomes" id="UP000605253"/>
    </source>
</evidence>
<keyword evidence="2 8" id="KW-0808">Transferase</keyword>
<proteinExistence type="inferred from homology"/>
<reference evidence="10" key="2">
    <citation type="submission" date="2020-09" db="EMBL/GenBank/DDBJ databases">
        <authorList>
            <person name="Sun Q."/>
            <person name="Zhou Y."/>
        </authorList>
    </citation>
    <scope>NUCLEOTIDE SEQUENCE</scope>
    <source>
        <strain evidence="10">CGMCC 1.12181</strain>
    </source>
</reference>
<feature type="binding site" evidence="8">
    <location>
        <position position="168"/>
    </location>
    <ligand>
        <name>substrate</name>
    </ligand>
</feature>
<dbReference type="CDD" id="cd24133">
    <property type="entry name" value="ASKHA_NBD_TsaD_bac"/>
    <property type="match status" value="1"/>
</dbReference>
<gene>
    <name evidence="10" type="primary">ygjD</name>
    <name evidence="8" type="synonym">tsaD</name>
    <name evidence="10" type="ORF">GCM10011365_12350</name>
</gene>
<keyword evidence="1 8" id="KW-0963">Cytoplasm</keyword>
<dbReference type="InterPro" id="IPR017860">
    <property type="entry name" value="Peptidase_M22_CS"/>
</dbReference>
<dbReference type="PRINTS" id="PR00789">
    <property type="entry name" value="OSIALOPTASE"/>
</dbReference>
<feature type="binding site" evidence="8">
    <location>
        <begin position="135"/>
        <end position="139"/>
    </location>
    <ligand>
        <name>substrate</name>
    </ligand>
</feature>
<organism evidence="10 11">
    <name type="scientific">Marinicella pacifica</name>
    <dbReference type="NCBI Taxonomy" id="1171543"/>
    <lineage>
        <taxon>Bacteria</taxon>
        <taxon>Pseudomonadati</taxon>
        <taxon>Pseudomonadota</taxon>
        <taxon>Gammaproteobacteria</taxon>
        <taxon>Lysobacterales</taxon>
        <taxon>Marinicellaceae</taxon>
        <taxon>Marinicella</taxon>
    </lineage>
</organism>
<dbReference type="PANTHER" id="PTHR11735:SF6">
    <property type="entry name" value="TRNA N6-ADENOSINE THREONYLCARBAMOYLTRANSFERASE, MITOCHONDRIAL"/>
    <property type="match status" value="1"/>
</dbReference>
<feature type="binding site" evidence="8">
    <location>
        <position position="181"/>
    </location>
    <ligand>
        <name>substrate</name>
    </ligand>
</feature>
<feature type="binding site" evidence="8">
    <location>
        <position position="116"/>
    </location>
    <ligand>
        <name>Fe cation</name>
        <dbReference type="ChEBI" id="CHEBI:24875"/>
    </ligand>
</feature>
<dbReference type="InterPro" id="IPR043129">
    <property type="entry name" value="ATPase_NBD"/>
</dbReference>
<dbReference type="InterPro" id="IPR022450">
    <property type="entry name" value="TsaD"/>
</dbReference>
<sequence length="342" mass="37268">MIVLGIESSCDETGIALYNSETGALLADQLYSQIELHAQYGGVVPELASRDHVRKIVPLIEQVCAEAVMTLQDIDAVAYTAGPGLIGALLVGACVGRSMAWALDIPSVEIHHMEGHLLAPLLADDKPEFPFLCLLVSGGHTLLVDVQGLGDYTILGDTLDDAAGEAFDKTAKMLGLPYPGGRYIAELAEHGDVTRFKFPRPMMNRPGLDFSFSGLKTFTRLTWEDNQDDDDIEQLKADIAACFQDAVVDTLTKKCLRAIKQTGHTSLVISGGVSANLQLRETLKKMGQKHHFKSYFPDLKYCTDNGAMIAIAGAMRLEQNIPEKETAIRAQPRWSLEQLSPP</sequence>
<evidence type="ECO:0000256" key="6">
    <source>
        <dbReference type="ARBA" id="ARBA00023315"/>
    </source>
</evidence>
<dbReference type="EMBL" id="BMEO01000004">
    <property type="protein sequence ID" value="GGF92642.1"/>
    <property type="molecule type" value="Genomic_DNA"/>
</dbReference>
<keyword evidence="5 8" id="KW-0408">Iron</keyword>
<dbReference type="PANTHER" id="PTHR11735">
    <property type="entry name" value="TRNA N6-ADENOSINE THREONYLCARBAMOYLTRANSFERASE"/>
    <property type="match status" value="1"/>
</dbReference>
<comment type="similarity">
    <text evidence="8">Belongs to the KAE1 / TsaD family.</text>
</comment>
<dbReference type="InterPro" id="IPR000905">
    <property type="entry name" value="Gcp-like_dom"/>
</dbReference>
<evidence type="ECO:0000256" key="1">
    <source>
        <dbReference type="ARBA" id="ARBA00022490"/>
    </source>
</evidence>
<dbReference type="InterPro" id="IPR017861">
    <property type="entry name" value="KAE1/TsaD"/>
</dbReference>
<comment type="subcellular location">
    <subcellularLocation>
        <location evidence="8">Cytoplasm</location>
    </subcellularLocation>
</comment>
<dbReference type="GO" id="GO:0005737">
    <property type="term" value="C:cytoplasm"/>
    <property type="evidence" value="ECO:0007669"/>
    <property type="project" value="UniProtKB-SubCell"/>
</dbReference>
<evidence type="ECO:0000256" key="5">
    <source>
        <dbReference type="ARBA" id="ARBA00023004"/>
    </source>
</evidence>
<evidence type="ECO:0000256" key="7">
    <source>
        <dbReference type="ARBA" id="ARBA00048117"/>
    </source>
</evidence>
<evidence type="ECO:0000256" key="2">
    <source>
        <dbReference type="ARBA" id="ARBA00022679"/>
    </source>
</evidence>
<comment type="cofactor">
    <cofactor evidence="8">
        <name>Fe(2+)</name>
        <dbReference type="ChEBI" id="CHEBI:29033"/>
    </cofactor>
    <text evidence="8">Binds 1 Fe(2+) ion per subunit.</text>
</comment>
<dbReference type="NCBIfam" id="TIGR00329">
    <property type="entry name" value="gcp_kae1"/>
    <property type="match status" value="1"/>
</dbReference>
<evidence type="ECO:0000256" key="3">
    <source>
        <dbReference type="ARBA" id="ARBA00022694"/>
    </source>
</evidence>
<dbReference type="PROSITE" id="PS01016">
    <property type="entry name" value="GLYCOPROTEASE"/>
    <property type="match status" value="1"/>
</dbReference>
<dbReference type="Proteomes" id="UP000605253">
    <property type="component" value="Unassembled WGS sequence"/>
</dbReference>
<dbReference type="AlphaFoldDB" id="A0A917CLU2"/>
<evidence type="ECO:0000259" key="9">
    <source>
        <dbReference type="Pfam" id="PF00814"/>
    </source>
</evidence>
<dbReference type="NCBIfam" id="TIGR03723">
    <property type="entry name" value="T6A_TsaD_YgjD"/>
    <property type="match status" value="1"/>
</dbReference>
<accession>A0A917CLU2</accession>
<dbReference type="Gene3D" id="3.30.420.40">
    <property type="match status" value="2"/>
</dbReference>
<feature type="binding site" evidence="8">
    <location>
        <position position="304"/>
    </location>
    <ligand>
        <name>Fe cation</name>
        <dbReference type="ChEBI" id="CHEBI:24875"/>
    </ligand>
</feature>
<dbReference type="FunFam" id="3.30.420.40:FF:000012">
    <property type="entry name" value="tRNA N6-adenosine threonylcarbamoyltransferase"/>
    <property type="match status" value="1"/>
</dbReference>
<feature type="binding site" evidence="8">
    <location>
        <position position="276"/>
    </location>
    <ligand>
        <name>substrate</name>
    </ligand>
</feature>
<feature type="binding site" evidence="8">
    <location>
        <position position="112"/>
    </location>
    <ligand>
        <name>Fe cation</name>
        <dbReference type="ChEBI" id="CHEBI:24875"/>
    </ligand>
</feature>
<dbReference type="GO" id="GO:0061711">
    <property type="term" value="F:tRNA N(6)-L-threonylcarbamoyladenine synthase activity"/>
    <property type="evidence" value="ECO:0007669"/>
    <property type="project" value="UniProtKB-EC"/>
</dbReference>
<dbReference type="HAMAP" id="MF_01445">
    <property type="entry name" value="TsaD"/>
    <property type="match status" value="1"/>
</dbReference>
<evidence type="ECO:0000256" key="8">
    <source>
        <dbReference type="HAMAP-Rule" id="MF_01445"/>
    </source>
</evidence>
<evidence type="ECO:0000313" key="10">
    <source>
        <dbReference type="EMBL" id="GGF92642.1"/>
    </source>
</evidence>
<feature type="domain" description="Gcp-like" evidence="9">
    <location>
        <begin position="25"/>
        <end position="310"/>
    </location>
</feature>
<evidence type="ECO:0000256" key="4">
    <source>
        <dbReference type="ARBA" id="ARBA00022723"/>
    </source>
</evidence>
<comment type="function">
    <text evidence="8">Required for the formation of a threonylcarbamoyl group on adenosine at position 37 (t(6)A37) in tRNAs that read codons beginning with adenine. Is involved in the transfer of the threonylcarbamoyl moiety of threonylcarbamoyl-AMP (TC-AMP) to the N6 group of A37, together with TsaE and TsaB. TsaD likely plays a direct catalytic role in this reaction.</text>
</comment>
<name>A0A917CLU2_9GAMM</name>
<dbReference type="GO" id="GO:0002949">
    <property type="term" value="P:tRNA threonylcarbamoyladenosine modification"/>
    <property type="evidence" value="ECO:0007669"/>
    <property type="project" value="UniProtKB-UniRule"/>
</dbReference>
<keyword evidence="6 8" id="KW-0012">Acyltransferase</keyword>
<dbReference type="GO" id="GO:0005506">
    <property type="term" value="F:iron ion binding"/>
    <property type="evidence" value="ECO:0007669"/>
    <property type="project" value="UniProtKB-UniRule"/>
</dbReference>
<comment type="caution">
    <text evidence="8">Lacks conserved residue(s) required for the propagation of feature annotation.</text>
</comment>
<reference evidence="10" key="1">
    <citation type="journal article" date="2014" name="Int. J. Syst. Evol. Microbiol.">
        <title>Complete genome sequence of Corynebacterium casei LMG S-19264T (=DSM 44701T), isolated from a smear-ripened cheese.</title>
        <authorList>
            <consortium name="US DOE Joint Genome Institute (JGI-PGF)"/>
            <person name="Walter F."/>
            <person name="Albersmeier A."/>
            <person name="Kalinowski J."/>
            <person name="Ruckert C."/>
        </authorList>
    </citation>
    <scope>NUCLEOTIDE SEQUENCE</scope>
    <source>
        <strain evidence="10">CGMCC 1.12181</strain>
    </source>
</reference>
<dbReference type="FunFam" id="3.30.420.40:FF:000040">
    <property type="entry name" value="tRNA N6-adenosine threonylcarbamoyltransferase"/>
    <property type="match status" value="1"/>
</dbReference>
<keyword evidence="4 8" id="KW-0479">Metal-binding</keyword>
<keyword evidence="3 8" id="KW-0819">tRNA processing</keyword>
<dbReference type="Pfam" id="PF00814">
    <property type="entry name" value="TsaD"/>
    <property type="match status" value="1"/>
</dbReference>